<dbReference type="RefSeq" id="WP_378035206.1">
    <property type="nucleotide sequence ID" value="NZ_JBHSIV010000005.1"/>
</dbReference>
<reference evidence="4" key="1">
    <citation type="journal article" date="2019" name="Int. J. Syst. Evol. Microbiol.">
        <title>The Global Catalogue of Microorganisms (GCM) 10K type strain sequencing project: providing services to taxonomists for standard genome sequencing and annotation.</title>
        <authorList>
            <consortium name="The Broad Institute Genomics Platform"/>
            <consortium name="The Broad Institute Genome Sequencing Center for Infectious Disease"/>
            <person name="Wu L."/>
            <person name="Ma J."/>
        </authorList>
    </citation>
    <scope>NUCLEOTIDE SEQUENCE [LARGE SCALE GENOMIC DNA]</scope>
    <source>
        <strain evidence="4">CGMCC 4.7093</strain>
    </source>
</reference>
<gene>
    <name evidence="3" type="ORF">ACFPBZ_06520</name>
</gene>
<dbReference type="InterPro" id="IPR003594">
    <property type="entry name" value="HATPase_dom"/>
</dbReference>
<dbReference type="GO" id="GO:0005524">
    <property type="term" value="F:ATP binding"/>
    <property type="evidence" value="ECO:0007669"/>
    <property type="project" value="UniProtKB-KW"/>
</dbReference>
<keyword evidence="1" id="KW-0723">Serine/threonine-protein kinase</keyword>
<dbReference type="Gene3D" id="3.30.565.10">
    <property type="entry name" value="Histidine kinase-like ATPase, C-terminal domain"/>
    <property type="match status" value="1"/>
</dbReference>
<keyword evidence="1" id="KW-0418">Kinase</keyword>
<evidence type="ECO:0000313" key="4">
    <source>
        <dbReference type="Proteomes" id="UP001595947"/>
    </source>
</evidence>
<keyword evidence="3" id="KW-0547">Nucleotide-binding</keyword>
<dbReference type="InterPro" id="IPR050267">
    <property type="entry name" value="Anti-sigma-factor_SerPK"/>
</dbReference>
<keyword evidence="1" id="KW-0808">Transferase</keyword>
<evidence type="ECO:0000313" key="3">
    <source>
        <dbReference type="EMBL" id="MFC5061852.1"/>
    </source>
</evidence>
<accession>A0ABV9YJF9</accession>
<dbReference type="Pfam" id="PF13581">
    <property type="entry name" value="HATPase_c_2"/>
    <property type="match status" value="1"/>
</dbReference>
<evidence type="ECO:0000256" key="1">
    <source>
        <dbReference type="ARBA" id="ARBA00022527"/>
    </source>
</evidence>
<organism evidence="3 4">
    <name type="scientific">Actinomycetospora atypica</name>
    <dbReference type="NCBI Taxonomy" id="1290095"/>
    <lineage>
        <taxon>Bacteria</taxon>
        <taxon>Bacillati</taxon>
        <taxon>Actinomycetota</taxon>
        <taxon>Actinomycetes</taxon>
        <taxon>Pseudonocardiales</taxon>
        <taxon>Pseudonocardiaceae</taxon>
        <taxon>Actinomycetospora</taxon>
    </lineage>
</organism>
<dbReference type="EMBL" id="JBHSIV010000005">
    <property type="protein sequence ID" value="MFC5061852.1"/>
    <property type="molecule type" value="Genomic_DNA"/>
</dbReference>
<dbReference type="Proteomes" id="UP001595947">
    <property type="component" value="Unassembled WGS sequence"/>
</dbReference>
<dbReference type="PANTHER" id="PTHR35526:SF3">
    <property type="entry name" value="ANTI-SIGMA-F FACTOR RSBW"/>
    <property type="match status" value="1"/>
</dbReference>
<feature type="domain" description="Histidine kinase/HSP90-like ATPase" evidence="2">
    <location>
        <begin position="20"/>
        <end position="133"/>
    </location>
</feature>
<dbReference type="PANTHER" id="PTHR35526">
    <property type="entry name" value="ANTI-SIGMA-F FACTOR RSBW-RELATED"/>
    <property type="match status" value="1"/>
</dbReference>
<evidence type="ECO:0000259" key="2">
    <source>
        <dbReference type="Pfam" id="PF13581"/>
    </source>
</evidence>
<comment type="caution">
    <text evidence="3">The sequence shown here is derived from an EMBL/GenBank/DDBJ whole genome shotgun (WGS) entry which is preliminary data.</text>
</comment>
<dbReference type="InterPro" id="IPR036890">
    <property type="entry name" value="HATPase_C_sf"/>
</dbReference>
<sequence length="136" mass="14758">MTGDPTAVAPVRSVQAARTATRDAVSGLRRLLRTWIREDGLHPDLAEDVVLAVDEAVTNVVEHAYPGQCGEVRLRLARSAPGELEVTVEDDGTWRPPPEDPGFRGRGVQLIHGLADRARITHSPRGTTVSMCWDAS</sequence>
<dbReference type="CDD" id="cd16936">
    <property type="entry name" value="HATPase_RsbW-like"/>
    <property type="match status" value="1"/>
</dbReference>
<keyword evidence="3" id="KW-0067">ATP-binding</keyword>
<dbReference type="SUPFAM" id="SSF55874">
    <property type="entry name" value="ATPase domain of HSP90 chaperone/DNA topoisomerase II/histidine kinase"/>
    <property type="match status" value="1"/>
</dbReference>
<keyword evidence="4" id="KW-1185">Reference proteome</keyword>
<name>A0ABV9YJF9_9PSEU</name>
<protein>
    <submittedName>
        <fullName evidence="3">ATP-binding protein</fullName>
    </submittedName>
</protein>
<proteinExistence type="predicted"/>